<evidence type="ECO:0000313" key="2">
    <source>
        <dbReference type="EMBL" id="GAA2174339.1"/>
    </source>
</evidence>
<reference evidence="2 3" key="1">
    <citation type="journal article" date="2019" name="Int. J. Syst. Evol. Microbiol.">
        <title>The Global Catalogue of Microorganisms (GCM) 10K type strain sequencing project: providing services to taxonomists for standard genome sequencing and annotation.</title>
        <authorList>
            <consortium name="The Broad Institute Genomics Platform"/>
            <consortium name="The Broad Institute Genome Sequencing Center for Infectious Disease"/>
            <person name="Wu L."/>
            <person name="Ma J."/>
        </authorList>
    </citation>
    <scope>NUCLEOTIDE SEQUENCE [LARGE SCALE GENOMIC DNA]</scope>
    <source>
        <strain evidence="2 3">JCM 16026</strain>
    </source>
</reference>
<keyword evidence="1" id="KW-0812">Transmembrane</keyword>
<keyword evidence="3" id="KW-1185">Reference proteome</keyword>
<sequence>MLVGMRQRTRILVAVGAVLALVLAGVGVGWWATRPATGIGAIADAPPFVACAEREGVDVADAASWTPDRQRALLSTWAGAACVLEATDDARLEHVVAEALPPIGAGDAADDVRELRAGVLMALVADAEASVASAELVDAVGRILGAARSNDDAWWLDDDERLDQASLATGIQLAAAFEIVARDGDVLGGYESFLAEQGLADDASGRILFLQGEREDGTPLWERVRDVEQGIDDRVDDLIG</sequence>
<evidence type="ECO:0000256" key="1">
    <source>
        <dbReference type="SAM" id="Phobius"/>
    </source>
</evidence>
<organism evidence="2 3">
    <name type="scientific">Agrococcus versicolor</name>
    <dbReference type="NCBI Taxonomy" id="501482"/>
    <lineage>
        <taxon>Bacteria</taxon>
        <taxon>Bacillati</taxon>
        <taxon>Actinomycetota</taxon>
        <taxon>Actinomycetes</taxon>
        <taxon>Micrococcales</taxon>
        <taxon>Microbacteriaceae</taxon>
        <taxon>Agrococcus</taxon>
    </lineage>
</organism>
<accession>A0ABN3ATY3</accession>
<dbReference type="Proteomes" id="UP001501599">
    <property type="component" value="Unassembled WGS sequence"/>
</dbReference>
<evidence type="ECO:0000313" key="3">
    <source>
        <dbReference type="Proteomes" id="UP001501599"/>
    </source>
</evidence>
<keyword evidence="1" id="KW-0472">Membrane</keyword>
<keyword evidence="1" id="KW-1133">Transmembrane helix</keyword>
<protein>
    <submittedName>
        <fullName evidence="2">Uncharacterized protein</fullName>
    </submittedName>
</protein>
<feature type="transmembrane region" description="Helical" evidence="1">
    <location>
        <begin position="12"/>
        <end position="32"/>
    </location>
</feature>
<dbReference type="EMBL" id="BAAAQT010000006">
    <property type="protein sequence ID" value="GAA2174339.1"/>
    <property type="molecule type" value="Genomic_DNA"/>
</dbReference>
<comment type="caution">
    <text evidence="2">The sequence shown here is derived from an EMBL/GenBank/DDBJ whole genome shotgun (WGS) entry which is preliminary data.</text>
</comment>
<name>A0ABN3ATY3_9MICO</name>
<proteinExistence type="predicted"/>
<gene>
    <name evidence="2" type="ORF">GCM10009846_19910</name>
</gene>